<evidence type="ECO:0000256" key="1">
    <source>
        <dbReference type="SAM" id="Coils"/>
    </source>
</evidence>
<feature type="compositionally biased region" description="Polar residues" evidence="2">
    <location>
        <begin position="487"/>
        <end position="521"/>
    </location>
</feature>
<reference evidence="4" key="2">
    <citation type="submission" date="2019-02" db="EMBL/GenBank/DDBJ databases">
        <title>Opniocepnalus argus Var Kimnra genome.</title>
        <authorList>
            <person name="Zhou C."/>
            <person name="Xiao S."/>
        </authorList>
    </citation>
    <scope>NUCLEOTIDE SEQUENCE [LARGE SCALE GENOMIC DNA]</scope>
</reference>
<feature type="compositionally biased region" description="Polar residues" evidence="2">
    <location>
        <begin position="925"/>
        <end position="955"/>
    </location>
</feature>
<dbReference type="AlphaFoldDB" id="A0A6G1QPQ3"/>
<reference evidence="3 4" key="1">
    <citation type="submission" date="2019-02" db="EMBL/GenBank/DDBJ databases">
        <title>Opniocepnalus argus genome.</title>
        <authorList>
            <person name="Zhou C."/>
            <person name="Xiao S."/>
        </authorList>
    </citation>
    <scope>NUCLEOTIDE SEQUENCE [LARGE SCALE GENOMIC DNA]</scope>
    <source>
        <strain evidence="3">OARG1902GOOAL</strain>
        <tissue evidence="3">Muscle</tissue>
    </source>
</reference>
<evidence type="ECO:0000313" key="4">
    <source>
        <dbReference type="Proteomes" id="UP000503349"/>
    </source>
</evidence>
<protein>
    <submittedName>
        <fullName evidence="3">Uncharacterized protein</fullName>
    </submittedName>
</protein>
<feature type="region of interest" description="Disordered" evidence="2">
    <location>
        <begin position="892"/>
        <end position="963"/>
    </location>
</feature>
<feature type="compositionally biased region" description="Polar residues" evidence="2">
    <location>
        <begin position="627"/>
        <end position="650"/>
    </location>
</feature>
<name>A0A6G1QPQ3_CHAAH</name>
<feature type="region of interest" description="Disordered" evidence="2">
    <location>
        <begin position="487"/>
        <end position="571"/>
    </location>
</feature>
<feature type="compositionally biased region" description="Polar residues" evidence="2">
    <location>
        <begin position="892"/>
        <end position="917"/>
    </location>
</feature>
<feature type="region of interest" description="Disordered" evidence="2">
    <location>
        <begin position="1005"/>
        <end position="1046"/>
    </location>
</feature>
<accession>A0A6G1QPQ3</accession>
<feature type="compositionally biased region" description="Low complexity" evidence="2">
    <location>
        <begin position="522"/>
        <end position="534"/>
    </location>
</feature>
<dbReference type="EMBL" id="CM015731">
    <property type="protein sequence ID" value="KAF3704464.1"/>
    <property type="molecule type" value="Genomic_DNA"/>
</dbReference>
<feature type="region of interest" description="Disordered" evidence="2">
    <location>
        <begin position="627"/>
        <end position="677"/>
    </location>
</feature>
<feature type="compositionally biased region" description="Polar residues" evidence="2">
    <location>
        <begin position="122"/>
        <end position="136"/>
    </location>
</feature>
<dbReference type="Proteomes" id="UP000503349">
    <property type="component" value="Chromosome 20"/>
</dbReference>
<evidence type="ECO:0000256" key="2">
    <source>
        <dbReference type="SAM" id="MobiDB-lite"/>
    </source>
</evidence>
<feature type="region of interest" description="Disordered" evidence="2">
    <location>
        <begin position="122"/>
        <end position="150"/>
    </location>
</feature>
<feature type="compositionally biased region" description="Polar residues" evidence="2">
    <location>
        <begin position="535"/>
        <end position="553"/>
    </location>
</feature>
<feature type="coiled-coil region" evidence="1">
    <location>
        <begin position="1068"/>
        <end position="1095"/>
    </location>
</feature>
<organism evidence="3 4">
    <name type="scientific">Channa argus</name>
    <name type="common">Northern snakehead</name>
    <name type="synonym">Ophicephalus argus</name>
    <dbReference type="NCBI Taxonomy" id="215402"/>
    <lineage>
        <taxon>Eukaryota</taxon>
        <taxon>Metazoa</taxon>
        <taxon>Chordata</taxon>
        <taxon>Craniata</taxon>
        <taxon>Vertebrata</taxon>
        <taxon>Euteleostomi</taxon>
        <taxon>Actinopterygii</taxon>
        <taxon>Neopterygii</taxon>
        <taxon>Teleostei</taxon>
        <taxon>Neoteleostei</taxon>
        <taxon>Acanthomorphata</taxon>
        <taxon>Anabantaria</taxon>
        <taxon>Anabantiformes</taxon>
        <taxon>Channoidei</taxon>
        <taxon>Channidae</taxon>
        <taxon>Channa</taxon>
    </lineage>
</organism>
<feature type="compositionally biased region" description="Polar residues" evidence="2">
    <location>
        <begin position="660"/>
        <end position="674"/>
    </location>
</feature>
<keyword evidence="4" id="KW-1185">Reference proteome</keyword>
<gene>
    <name evidence="3" type="ORF">EXN66_Car020153</name>
</gene>
<proteinExistence type="predicted"/>
<evidence type="ECO:0000313" key="3">
    <source>
        <dbReference type="EMBL" id="KAF3704464.1"/>
    </source>
</evidence>
<feature type="compositionally biased region" description="Polar residues" evidence="2">
    <location>
        <begin position="561"/>
        <end position="571"/>
    </location>
</feature>
<sequence length="1099" mass="117743">MANNTCVQTSFIQEDSEGDECKENIAPGGTAAAGKLKDQVGDLVGLSRESKPIPDAYTFSTPAPQNSSGEVKVSGLQSALTPILKSLNISNMCPSPEPLKHKGDPHRNSPFIALNLTTANCQNSATSSSQPPNSDFSRSHFGRSSGDKDSSVCWLNDEYLPEITFLDLTCDSTMQLTRNFLALPDSVPGTPITTRSVNSTSTSVQPLQLSSELNTTAPKPCHQNKSPLCLQNNTLDTKTPSKQSGTVTQWSSSEACQNIEKENKSQICFPKLPKPNGTASSRKLNANMVNTPMRASAPERWLDERYFPEITLLDVTHDSELSPGGEISTIGLTQTSHVSPGDSLKDNVASLEVTTVEPGKSDRSQIEFSSSLSGSVTNTLTSYCEKSDKSLGENVVKASLTQDVSVEKSRTSSELGEQIMVKSPTSLENTLGTNPANVTHDVSASRDMSAVSQFSTFDMQCNNSSKMVTFELHSEHVETSNITNAQNELPNSDDAQMTNKGLQPSPKTAGSANSTFTIAQPSNLSTSTNLNTTTQIPSSQNKTLDLSTSNISSPKADIHTRNQASSVSEKTTEISLLTNHSVSADKASGSCDVQNATFDRHSLQKPRGIGSLDEACAASFCLQNNTFESKPSPKQNGTITLSETSPGDSHNTLEKPSPSKVCNSATSPKDNNPSDLCKHNRIAATTDCNIKMIETPEIIFEVSPAIEVASEAKQHETNDHSQSSLPITDGISDSVGHQSMDTGNNKANTFNLDDTLDLKVDPLVTSTPMTNCKMFSLCSEWEEGKVLGPQKKLYRDGPGKPSEVSSDVPLNIVCDRKTFLSQPMKKSLLPPLKAASLLLKYKPASILPGKFEPLTSGLPMTRQRTQAEALRNTAAPDAVQETMGISSSYNLRATTTGSKQPNSGLPRPQLSNISSGIQKAAPSLRQPTARSNAPASSSTDKLHGSTATNPVMKNSQGRKHPLTRGECLLAAKRKKMEAPLPSGYTEGSTSSCAAANRAKTLKQLHNQSATSQRPLPAKTKRDDAAVPGSTAESSTSCDAAKGARALKQPATSHRALLAKPQGHGCAKCVELEEQLKIKSEEIKHLREELLKYSKQEEEC</sequence>
<keyword evidence="1" id="KW-0175">Coiled coil</keyword>